<dbReference type="PANTHER" id="PTHR43133:SF63">
    <property type="entry name" value="RNA POLYMERASE SIGMA FACTOR FECI-RELATED"/>
    <property type="match status" value="1"/>
</dbReference>
<evidence type="ECO:0000256" key="3">
    <source>
        <dbReference type="ARBA" id="ARBA00023082"/>
    </source>
</evidence>
<dbReference type="AlphaFoldDB" id="A0A829Y8Q0"/>
<dbReference type="Gene3D" id="1.10.1740.10">
    <property type="match status" value="1"/>
</dbReference>
<reference evidence="8" key="1">
    <citation type="submission" date="2020-01" db="EMBL/GenBank/DDBJ databases">
        <title>'Steroidobacter agaridevorans' sp. nov., agar-degrading bacteria isolated from rhizosphere soils.</title>
        <authorList>
            <person name="Ikenaga M."/>
            <person name="Kataoka M."/>
            <person name="Murouchi A."/>
            <person name="Katsuragi S."/>
            <person name="Sakai M."/>
        </authorList>
    </citation>
    <scope>NUCLEOTIDE SEQUENCE [LARGE SCALE GENOMIC DNA]</scope>
    <source>
        <strain evidence="8">YU21-B</strain>
    </source>
</reference>
<evidence type="ECO:0000259" key="6">
    <source>
        <dbReference type="Pfam" id="PF08281"/>
    </source>
</evidence>
<dbReference type="InterPro" id="IPR014284">
    <property type="entry name" value="RNA_pol_sigma-70_dom"/>
</dbReference>
<name>A0A829Y8Q0_9GAMM</name>
<dbReference type="PANTHER" id="PTHR43133">
    <property type="entry name" value="RNA POLYMERASE ECF-TYPE SIGMA FACTO"/>
    <property type="match status" value="1"/>
</dbReference>
<keyword evidence="3" id="KW-0731">Sigma factor</keyword>
<comment type="caution">
    <text evidence="7">The sequence shown here is derived from an EMBL/GenBank/DDBJ whole genome shotgun (WGS) entry which is preliminary data.</text>
</comment>
<dbReference type="Pfam" id="PF08281">
    <property type="entry name" value="Sigma70_r4_2"/>
    <property type="match status" value="1"/>
</dbReference>
<gene>
    <name evidence="7" type="ORF">GCM10011487_14030</name>
</gene>
<dbReference type="InterPro" id="IPR036388">
    <property type="entry name" value="WH-like_DNA-bd_sf"/>
</dbReference>
<dbReference type="InterPro" id="IPR007627">
    <property type="entry name" value="RNA_pol_sigma70_r2"/>
</dbReference>
<dbReference type="InterPro" id="IPR013325">
    <property type="entry name" value="RNA_pol_sigma_r2"/>
</dbReference>
<evidence type="ECO:0000256" key="2">
    <source>
        <dbReference type="ARBA" id="ARBA00023015"/>
    </source>
</evidence>
<sequence>MPSASQPLRRYGELSALTGAGSDQQGRARLVRWIARHHGARVESEDLLHDAFVRFEQQRRRAMVSDPIGFLLHTASNLVIDDYRKRRTRRLASDDAELARIPDPEPAVEEILTARSRLERAAQVLDALSERTRAVFLMHRLDGRKHSEIASSLGISISAVEKHIAKAACLLMQLGE</sequence>
<evidence type="ECO:0000259" key="5">
    <source>
        <dbReference type="Pfam" id="PF04542"/>
    </source>
</evidence>
<organism evidence="7 8">
    <name type="scientific">Steroidobacter agaridevorans</name>
    <dbReference type="NCBI Taxonomy" id="2695856"/>
    <lineage>
        <taxon>Bacteria</taxon>
        <taxon>Pseudomonadati</taxon>
        <taxon>Pseudomonadota</taxon>
        <taxon>Gammaproteobacteria</taxon>
        <taxon>Steroidobacterales</taxon>
        <taxon>Steroidobacteraceae</taxon>
        <taxon>Steroidobacter</taxon>
    </lineage>
</organism>
<dbReference type="SUPFAM" id="SSF88946">
    <property type="entry name" value="Sigma2 domain of RNA polymerase sigma factors"/>
    <property type="match status" value="1"/>
</dbReference>
<keyword evidence="8" id="KW-1185">Reference proteome</keyword>
<dbReference type="GO" id="GO:0006352">
    <property type="term" value="P:DNA-templated transcription initiation"/>
    <property type="evidence" value="ECO:0007669"/>
    <property type="project" value="InterPro"/>
</dbReference>
<comment type="similarity">
    <text evidence="1">Belongs to the sigma-70 factor family. ECF subfamily.</text>
</comment>
<keyword evidence="2" id="KW-0805">Transcription regulation</keyword>
<dbReference type="EMBL" id="BLJN01000001">
    <property type="protein sequence ID" value="GFE79403.1"/>
    <property type="molecule type" value="Genomic_DNA"/>
</dbReference>
<evidence type="ECO:0000256" key="1">
    <source>
        <dbReference type="ARBA" id="ARBA00010641"/>
    </source>
</evidence>
<dbReference type="GO" id="GO:0016987">
    <property type="term" value="F:sigma factor activity"/>
    <property type="evidence" value="ECO:0007669"/>
    <property type="project" value="UniProtKB-KW"/>
</dbReference>
<dbReference type="SUPFAM" id="SSF88659">
    <property type="entry name" value="Sigma3 and sigma4 domains of RNA polymerase sigma factors"/>
    <property type="match status" value="1"/>
</dbReference>
<dbReference type="Gene3D" id="1.10.10.10">
    <property type="entry name" value="Winged helix-like DNA-binding domain superfamily/Winged helix DNA-binding domain"/>
    <property type="match status" value="1"/>
</dbReference>
<dbReference type="RefSeq" id="WP_209005400.1">
    <property type="nucleotide sequence ID" value="NZ_BLJN01000001.1"/>
</dbReference>
<dbReference type="GO" id="GO:0003677">
    <property type="term" value="F:DNA binding"/>
    <property type="evidence" value="ECO:0007669"/>
    <property type="project" value="InterPro"/>
</dbReference>
<dbReference type="Pfam" id="PF04542">
    <property type="entry name" value="Sigma70_r2"/>
    <property type="match status" value="1"/>
</dbReference>
<dbReference type="InterPro" id="IPR013249">
    <property type="entry name" value="RNA_pol_sigma70_r4_t2"/>
</dbReference>
<dbReference type="InterPro" id="IPR013324">
    <property type="entry name" value="RNA_pol_sigma_r3/r4-like"/>
</dbReference>
<feature type="domain" description="RNA polymerase sigma-70 region 2" evidence="5">
    <location>
        <begin position="29"/>
        <end position="87"/>
    </location>
</feature>
<protein>
    <submittedName>
        <fullName evidence="7">RNA polymerase sigma factor</fullName>
    </submittedName>
</protein>
<accession>A0A829Y8Q0</accession>
<evidence type="ECO:0000256" key="4">
    <source>
        <dbReference type="ARBA" id="ARBA00023163"/>
    </source>
</evidence>
<dbReference type="InterPro" id="IPR039425">
    <property type="entry name" value="RNA_pol_sigma-70-like"/>
</dbReference>
<evidence type="ECO:0000313" key="7">
    <source>
        <dbReference type="EMBL" id="GFE79403.1"/>
    </source>
</evidence>
<keyword evidence="4" id="KW-0804">Transcription</keyword>
<feature type="domain" description="RNA polymerase sigma factor 70 region 4 type 2" evidence="6">
    <location>
        <begin position="120"/>
        <end position="167"/>
    </location>
</feature>
<dbReference type="NCBIfam" id="TIGR02937">
    <property type="entry name" value="sigma70-ECF"/>
    <property type="match status" value="1"/>
</dbReference>
<proteinExistence type="inferred from homology"/>
<evidence type="ECO:0000313" key="8">
    <source>
        <dbReference type="Proteomes" id="UP000445000"/>
    </source>
</evidence>
<dbReference type="Proteomes" id="UP000445000">
    <property type="component" value="Unassembled WGS sequence"/>
</dbReference>